<feature type="transmembrane region" description="Helical" evidence="1">
    <location>
        <begin position="70"/>
        <end position="93"/>
    </location>
</feature>
<dbReference type="AlphaFoldDB" id="A0A062VA36"/>
<name>A0A062VA36_9EURY</name>
<reference evidence="2 3" key="1">
    <citation type="journal article" date="2013" name="Nature">
        <title>Anaerobic oxidation of methane coupled to nitrate reduction in a novel archaeal lineage.</title>
        <authorList>
            <person name="Haroon M.F."/>
            <person name="Hu S."/>
            <person name="Shi Y."/>
            <person name="Imelfort M."/>
            <person name="Keller J."/>
            <person name="Hugenholtz P."/>
            <person name="Yuan Z."/>
            <person name="Tyson G.W."/>
        </authorList>
    </citation>
    <scope>NUCLEOTIDE SEQUENCE [LARGE SCALE GENOMIC DNA]</scope>
    <source>
        <strain evidence="2 3">ANME-2d</strain>
    </source>
</reference>
<feature type="transmembrane region" description="Helical" evidence="1">
    <location>
        <begin position="349"/>
        <end position="368"/>
    </location>
</feature>
<keyword evidence="1" id="KW-0812">Transmembrane</keyword>
<proteinExistence type="predicted"/>
<comment type="caution">
    <text evidence="2">The sequence shown here is derived from an EMBL/GenBank/DDBJ whole genome shotgun (WGS) entry which is preliminary data.</text>
</comment>
<organism evidence="2 3">
    <name type="scientific">Candidatus Methanoperedens nitratireducens</name>
    <dbReference type="NCBI Taxonomy" id="1392998"/>
    <lineage>
        <taxon>Archaea</taxon>
        <taxon>Methanobacteriati</taxon>
        <taxon>Methanobacteriota</taxon>
        <taxon>Stenosarchaea group</taxon>
        <taxon>Methanomicrobia</taxon>
        <taxon>Methanosarcinales</taxon>
        <taxon>ANME-2 cluster</taxon>
        <taxon>Candidatus Methanoperedentaceae</taxon>
        <taxon>Candidatus Methanoperedens</taxon>
    </lineage>
</organism>
<feature type="transmembrane region" description="Helical" evidence="1">
    <location>
        <begin position="203"/>
        <end position="218"/>
    </location>
</feature>
<evidence type="ECO:0000313" key="2">
    <source>
        <dbReference type="EMBL" id="KCZ72205.1"/>
    </source>
</evidence>
<gene>
    <name evidence="2" type="ORF">ANME2D_01609</name>
</gene>
<accession>A0A062VA36</accession>
<feature type="transmembrane region" description="Helical" evidence="1">
    <location>
        <begin position="248"/>
        <end position="264"/>
    </location>
</feature>
<dbReference type="Proteomes" id="UP000027153">
    <property type="component" value="Unassembled WGS sequence"/>
</dbReference>
<dbReference type="RefSeq" id="WP_048090268.1">
    <property type="nucleotide sequence ID" value="NZ_JMIY01000003.1"/>
</dbReference>
<keyword evidence="3" id="KW-1185">Reference proteome</keyword>
<feature type="transmembrane region" description="Helical" evidence="1">
    <location>
        <begin position="285"/>
        <end position="302"/>
    </location>
</feature>
<sequence length="600" mass="68650">MDSRKDNLINSQNCNKNSRIEVLVIFLFIDALVGLFIALRYEIALPYSYVSIFILIYLLLFASFKYNVTRIYPMLVIFYTISIVSVFAIRFGLFHGDSQIDLTSVQYILRYGFIKNVQSYSFELFPVIHILTVSLGLIIGENNATSIYNVAIWMPTIISIILALFTFLIINKITGKSKPALLGAIILVSLPFISRWLMQFTRTTAALAFLIILGYLLIKTDRDKITSSLNILIIILILTVILAHPVVSFFGVLSLIFIFIYEIIRTSLGSKLDKIVESTPSVKRFDVLVVLSITLLVIYWIYNAYMLNPFIKTMQSFFISFETFFKGSITSEILNNRAQSSFSVASIEFKIFGLLRVIFFIIISLIGLRFISFDKKFKSIVTPLSVFAIIFWAINYGTSVSSTTFYRTAVYSSLWLIMVAGYFIYRINESRLSKFRKTLIFTLLTTLLIIPAPFFSGEVVLPSDWLYSPHPIEQIDYEHGEAQRFLEHYHIDVALWINKYTDNTSLIWSDGAYSYAAISGYGERNATYSNVALTKDGIIIHGLKTLKVNYVALNDLMRRALMIPYGIPPFYPHYNYNELETNFSSYKIYDSGDANVYKIS</sequence>
<dbReference type="EMBL" id="JMIY01000003">
    <property type="protein sequence ID" value="KCZ72205.1"/>
    <property type="molecule type" value="Genomic_DNA"/>
</dbReference>
<feature type="transmembrane region" description="Helical" evidence="1">
    <location>
        <begin position="380"/>
        <end position="398"/>
    </location>
</feature>
<protein>
    <submittedName>
        <fullName evidence="2">Uncharacterized protein</fullName>
    </submittedName>
</protein>
<feature type="transmembrane region" description="Helical" evidence="1">
    <location>
        <begin position="404"/>
        <end position="425"/>
    </location>
</feature>
<keyword evidence="1" id="KW-1133">Transmembrane helix</keyword>
<feature type="transmembrane region" description="Helical" evidence="1">
    <location>
        <begin position="437"/>
        <end position="455"/>
    </location>
</feature>
<feature type="transmembrane region" description="Helical" evidence="1">
    <location>
        <begin position="46"/>
        <end position="64"/>
    </location>
</feature>
<keyword evidence="1" id="KW-0472">Membrane</keyword>
<feature type="transmembrane region" description="Helical" evidence="1">
    <location>
        <begin position="20"/>
        <end position="39"/>
    </location>
</feature>
<evidence type="ECO:0000256" key="1">
    <source>
        <dbReference type="SAM" id="Phobius"/>
    </source>
</evidence>
<dbReference type="OrthoDB" id="383388at2157"/>
<feature type="transmembrane region" description="Helical" evidence="1">
    <location>
        <begin position="146"/>
        <end position="168"/>
    </location>
</feature>
<evidence type="ECO:0000313" key="3">
    <source>
        <dbReference type="Proteomes" id="UP000027153"/>
    </source>
</evidence>
<dbReference type="PATRIC" id="fig|1392998.3.peg.1613"/>
<feature type="transmembrane region" description="Helical" evidence="1">
    <location>
        <begin position="225"/>
        <end position="242"/>
    </location>
</feature>
<feature type="transmembrane region" description="Helical" evidence="1">
    <location>
        <begin position="120"/>
        <end position="140"/>
    </location>
</feature>